<comment type="caution">
    <text evidence="2">The sequence shown here is derived from an EMBL/GenBank/DDBJ whole genome shotgun (WGS) entry which is preliminary data.</text>
</comment>
<feature type="compositionally biased region" description="Acidic residues" evidence="1">
    <location>
        <begin position="131"/>
        <end position="160"/>
    </location>
</feature>
<sequence>MAQMIRGFLEAKGIQARSRQELSAGDPFLSSFDIESASFESFLDSVQRDATSSHKAKLVHTLERLAVVSEMVQERVEGAETERRAGEDKLREGMDMLCDKLTENEDMLLKLEMCLVVAEKAIRERTGSFQETDEPGESEEEEDDEGEEEEEEASGADDPEVTSTALPSVQGLHEEEEEEDLDEPASDPPPAIPVPGAGMQVAPGHVPGAAGAMIGESLDDDSDAEEPEFFWRGRVAPLART</sequence>
<feature type="compositionally biased region" description="Acidic residues" evidence="1">
    <location>
        <begin position="217"/>
        <end position="228"/>
    </location>
</feature>
<dbReference type="OrthoDB" id="10411873at2759"/>
<accession>A0A812QX47</accession>
<dbReference type="EMBL" id="CAJNDS010002276">
    <property type="protein sequence ID" value="CAE7407142.1"/>
    <property type="molecule type" value="Genomic_DNA"/>
</dbReference>
<evidence type="ECO:0000256" key="1">
    <source>
        <dbReference type="SAM" id="MobiDB-lite"/>
    </source>
</evidence>
<dbReference type="Proteomes" id="UP000604046">
    <property type="component" value="Unassembled WGS sequence"/>
</dbReference>
<name>A0A812QX47_9DINO</name>
<reference evidence="2" key="1">
    <citation type="submission" date="2021-02" db="EMBL/GenBank/DDBJ databases">
        <authorList>
            <person name="Dougan E. K."/>
            <person name="Rhodes N."/>
            <person name="Thang M."/>
            <person name="Chan C."/>
        </authorList>
    </citation>
    <scope>NUCLEOTIDE SEQUENCE</scope>
</reference>
<feature type="compositionally biased region" description="Acidic residues" evidence="1">
    <location>
        <begin position="174"/>
        <end position="185"/>
    </location>
</feature>
<evidence type="ECO:0000313" key="2">
    <source>
        <dbReference type="EMBL" id="CAE7407142.1"/>
    </source>
</evidence>
<gene>
    <name evidence="2" type="ORF">SNAT2548_LOCUS22150</name>
</gene>
<proteinExistence type="predicted"/>
<organism evidence="2 3">
    <name type="scientific">Symbiodinium natans</name>
    <dbReference type="NCBI Taxonomy" id="878477"/>
    <lineage>
        <taxon>Eukaryota</taxon>
        <taxon>Sar</taxon>
        <taxon>Alveolata</taxon>
        <taxon>Dinophyceae</taxon>
        <taxon>Suessiales</taxon>
        <taxon>Symbiodiniaceae</taxon>
        <taxon>Symbiodinium</taxon>
    </lineage>
</organism>
<protein>
    <submittedName>
        <fullName evidence="2">Uncharacterized protein</fullName>
    </submittedName>
</protein>
<evidence type="ECO:0000313" key="3">
    <source>
        <dbReference type="Proteomes" id="UP000604046"/>
    </source>
</evidence>
<dbReference type="AlphaFoldDB" id="A0A812QX47"/>
<keyword evidence="3" id="KW-1185">Reference proteome</keyword>
<feature type="compositionally biased region" description="Low complexity" evidence="1">
    <location>
        <begin position="194"/>
        <end position="212"/>
    </location>
</feature>
<feature type="region of interest" description="Disordered" evidence="1">
    <location>
        <begin position="125"/>
        <end position="241"/>
    </location>
</feature>